<dbReference type="OrthoDB" id="5422709at2759"/>
<sequence>MRSEAWPINIRYLKSLAVDLLRWYENFLTTHPDLKAVWSRSPGQSSLVQPYKKTCTAFCISDDDQYNVEEKGFMRGIGDDAKVLVPVTEEISSIQPEAISPKNVANA</sequence>
<keyword evidence="2" id="KW-1185">Reference proteome</keyword>
<dbReference type="VEuPathDB" id="FungiDB:Z518_08072"/>
<dbReference type="AlphaFoldDB" id="A0A0D2GV31"/>
<dbReference type="EMBL" id="KN847480">
    <property type="protein sequence ID" value="KIX02133.1"/>
    <property type="molecule type" value="Genomic_DNA"/>
</dbReference>
<name>A0A0D2GV31_9EURO</name>
<dbReference type="RefSeq" id="XP_013269269.1">
    <property type="nucleotide sequence ID" value="XM_013413815.1"/>
</dbReference>
<reference evidence="1 2" key="1">
    <citation type="submission" date="2015-01" db="EMBL/GenBank/DDBJ databases">
        <title>The Genome Sequence of Rhinocladiella mackenzie CBS 650.93.</title>
        <authorList>
            <consortium name="The Broad Institute Genomics Platform"/>
            <person name="Cuomo C."/>
            <person name="de Hoog S."/>
            <person name="Gorbushina A."/>
            <person name="Stielow B."/>
            <person name="Teixiera M."/>
            <person name="Abouelleil A."/>
            <person name="Chapman S.B."/>
            <person name="Priest M."/>
            <person name="Young S.K."/>
            <person name="Wortman J."/>
            <person name="Nusbaum C."/>
            <person name="Birren B."/>
        </authorList>
    </citation>
    <scope>NUCLEOTIDE SEQUENCE [LARGE SCALE GENOMIC DNA]</scope>
    <source>
        <strain evidence="1 2">CBS 650.93</strain>
    </source>
</reference>
<gene>
    <name evidence="1" type="ORF">Z518_08072</name>
</gene>
<accession>A0A0D2GV31</accession>
<dbReference type="Proteomes" id="UP000053617">
    <property type="component" value="Unassembled WGS sequence"/>
</dbReference>
<dbReference type="HOGENOM" id="CLU_2211411_0_0_1"/>
<proteinExistence type="predicted"/>
<organism evidence="1 2">
    <name type="scientific">Rhinocladiella mackenziei CBS 650.93</name>
    <dbReference type="NCBI Taxonomy" id="1442369"/>
    <lineage>
        <taxon>Eukaryota</taxon>
        <taxon>Fungi</taxon>
        <taxon>Dikarya</taxon>
        <taxon>Ascomycota</taxon>
        <taxon>Pezizomycotina</taxon>
        <taxon>Eurotiomycetes</taxon>
        <taxon>Chaetothyriomycetidae</taxon>
        <taxon>Chaetothyriales</taxon>
        <taxon>Herpotrichiellaceae</taxon>
        <taxon>Rhinocladiella</taxon>
    </lineage>
</organism>
<protein>
    <submittedName>
        <fullName evidence="1">Uncharacterized protein</fullName>
    </submittedName>
</protein>
<evidence type="ECO:0000313" key="2">
    <source>
        <dbReference type="Proteomes" id="UP000053617"/>
    </source>
</evidence>
<dbReference type="GeneID" id="25296143"/>
<evidence type="ECO:0000313" key="1">
    <source>
        <dbReference type="EMBL" id="KIX02133.1"/>
    </source>
</evidence>